<organism evidence="8 9">
    <name type="scientific">Solanum commersonii</name>
    <name type="common">Commerson's wild potato</name>
    <name type="synonym">Commerson's nightshade</name>
    <dbReference type="NCBI Taxonomy" id="4109"/>
    <lineage>
        <taxon>Eukaryota</taxon>
        <taxon>Viridiplantae</taxon>
        <taxon>Streptophyta</taxon>
        <taxon>Embryophyta</taxon>
        <taxon>Tracheophyta</taxon>
        <taxon>Spermatophyta</taxon>
        <taxon>Magnoliopsida</taxon>
        <taxon>eudicotyledons</taxon>
        <taxon>Gunneridae</taxon>
        <taxon>Pentapetalae</taxon>
        <taxon>asterids</taxon>
        <taxon>lamiids</taxon>
        <taxon>Solanales</taxon>
        <taxon>Solanaceae</taxon>
        <taxon>Solanoideae</taxon>
        <taxon>Solaneae</taxon>
        <taxon>Solanum</taxon>
    </lineage>
</organism>
<dbReference type="AlphaFoldDB" id="A0A9J6AS89"/>
<dbReference type="SUPFAM" id="SSF47459">
    <property type="entry name" value="HLH, helix-loop-helix DNA-binding domain"/>
    <property type="match status" value="1"/>
</dbReference>
<feature type="domain" description="BHLH" evidence="7">
    <location>
        <begin position="330"/>
        <end position="396"/>
    </location>
</feature>
<sequence>MFSSEPISREMDKLNSFLFSGGGGGGGSSFKNGEGLEPEFFRSKEMMGSDIFQQQSQFQQSNSGGLTRYRSAPSSFFAGILDGDGNNSGENFITGDGSSSSDSDSMFTALLNNNDTTNNNGTRDLNDQNQKNQLQFGSSLKQEFGEEIEFGNENGVQNRYENGGVSYGVGVQMQTRANLSNGNGGSNLIRQSSSPAGFFNGFMREVGNFGASVGTNKEATTSTNGFSNHISYSTNQSSTSNFMPSIAENESWNDSSFNSLKRSRDGDLKMFSNNFSGMTNQNDESRNYTSSGLTHHLSLPKTSSEMAAIEKYLQFQQDSVPCKIRAKRGCATHPRSIAERMRRTRISERMKKLQDLFPNMDKIGRTQLTCFAYSMKWQQTNTADMLDLAVDYIKDLQKKVQTLTDKKAKCSCTSKQLQYSNGTT</sequence>
<dbReference type="OrthoDB" id="2019494at2759"/>
<evidence type="ECO:0000256" key="5">
    <source>
        <dbReference type="ARBA" id="ARBA00023242"/>
    </source>
</evidence>
<gene>
    <name evidence="8" type="ORF">H5410_012632</name>
</gene>
<proteinExistence type="predicted"/>
<comment type="caution">
    <text evidence="8">The sequence shown here is derived from an EMBL/GenBank/DDBJ whole genome shotgun (WGS) entry which is preliminary data.</text>
</comment>
<dbReference type="GO" id="GO:0005634">
    <property type="term" value="C:nucleus"/>
    <property type="evidence" value="ECO:0007669"/>
    <property type="project" value="UniProtKB-SubCell"/>
</dbReference>
<dbReference type="Gene3D" id="4.10.280.10">
    <property type="entry name" value="Helix-loop-helix DNA-binding domain"/>
    <property type="match status" value="1"/>
</dbReference>
<comment type="subcellular location">
    <subcellularLocation>
        <location evidence="1">Nucleus</location>
    </subcellularLocation>
</comment>
<feature type="region of interest" description="Disordered" evidence="6">
    <location>
        <begin position="88"/>
        <end position="128"/>
    </location>
</feature>
<dbReference type="PROSITE" id="PS50888">
    <property type="entry name" value="BHLH"/>
    <property type="match status" value="1"/>
</dbReference>
<keyword evidence="3" id="KW-0238">DNA-binding</keyword>
<name>A0A9J6AS89_SOLCO</name>
<protein>
    <recommendedName>
        <fullName evidence="7">BHLH domain-containing protein</fullName>
    </recommendedName>
</protein>
<dbReference type="EMBL" id="JACXVP010000002">
    <property type="protein sequence ID" value="KAG5627414.1"/>
    <property type="molecule type" value="Genomic_DNA"/>
</dbReference>
<dbReference type="GO" id="GO:0046983">
    <property type="term" value="F:protein dimerization activity"/>
    <property type="evidence" value="ECO:0007669"/>
    <property type="project" value="InterPro"/>
</dbReference>
<dbReference type="PANTHER" id="PTHR16223">
    <property type="entry name" value="TRANSCRIPTION FACTOR BHLH83-RELATED"/>
    <property type="match status" value="1"/>
</dbReference>
<dbReference type="Proteomes" id="UP000824120">
    <property type="component" value="Chromosome 2"/>
</dbReference>
<dbReference type="PANTHER" id="PTHR16223:SF345">
    <property type="entry name" value="TRANSCRIPTION FACTOR BHLH130-LIKE"/>
    <property type="match status" value="1"/>
</dbReference>
<dbReference type="InterPro" id="IPR045843">
    <property type="entry name" value="IND-like"/>
</dbReference>
<evidence type="ECO:0000256" key="1">
    <source>
        <dbReference type="ARBA" id="ARBA00004123"/>
    </source>
</evidence>
<dbReference type="InterPro" id="IPR011598">
    <property type="entry name" value="bHLH_dom"/>
</dbReference>
<dbReference type="GO" id="GO:0000981">
    <property type="term" value="F:DNA-binding transcription factor activity, RNA polymerase II-specific"/>
    <property type="evidence" value="ECO:0007669"/>
    <property type="project" value="TreeGrafter"/>
</dbReference>
<evidence type="ECO:0000256" key="2">
    <source>
        <dbReference type="ARBA" id="ARBA00023015"/>
    </source>
</evidence>
<evidence type="ECO:0000256" key="6">
    <source>
        <dbReference type="SAM" id="MobiDB-lite"/>
    </source>
</evidence>
<keyword evidence="4" id="KW-0804">Transcription</keyword>
<keyword evidence="2" id="KW-0805">Transcription regulation</keyword>
<evidence type="ECO:0000259" key="7">
    <source>
        <dbReference type="PROSITE" id="PS50888"/>
    </source>
</evidence>
<evidence type="ECO:0000256" key="4">
    <source>
        <dbReference type="ARBA" id="ARBA00023163"/>
    </source>
</evidence>
<evidence type="ECO:0000256" key="3">
    <source>
        <dbReference type="ARBA" id="ARBA00023125"/>
    </source>
</evidence>
<evidence type="ECO:0000313" key="8">
    <source>
        <dbReference type="EMBL" id="KAG5627414.1"/>
    </source>
</evidence>
<reference evidence="8 9" key="1">
    <citation type="submission" date="2020-09" db="EMBL/GenBank/DDBJ databases">
        <title>De no assembly of potato wild relative species, Solanum commersonii.</title>
        <authorList>
            <person name="Cho K."/>
        </authorList>
    </citation>
    <scope>NUCLEOTIDE SEQUENCE [LARGE SCALE GENOMIC DNA]</scope>
    <source>
        <strain evidence="8">LZ3.2</strain>
        <tissue evidence="8">Leaf</tissue>
    </source>
</reference>
<dbReference type="Pfam" id="PF00010">
    <property type="entry name" value="HLH"/>
    <property type="match status" value="1"/>
</dbReference>
<dbReference type="InterPro" id="IPR036638">
    <property type="entry name" value="HLH_DNA-bd_sf"/>
</dbReference>
<dbReference type="GO" id="GO:0000978">
    <property type="term" value="F:RNA polymerase II cis-regulatory region sequence-specific DNA binding"/>
    <property type="evidence" value="ECO:0007669"/>
    <property type="project" value="TreeGrafter"/>
</dbReference>
<keyword evidence="9" id="KW-1185">Reference proteome</keyword>
<keyword evidence="5" id="KW-0539">Nucleus</keyword>
<dbReference type="SMART" id="SM00353">
    <property type="entry name" value="HLH"/>
    <property type="match status" value="1"/>
</dbReference>
<feature type="compositionally biased region" description="Low complexity" evidence="6">
    <location>
        <begin position="95"/>
        <end position="128"/>
    </location>
</feature>
<evidence type="ECO:0000313" key="9">
    <source>
        <dbReference type="Proteomes" id="UP000824120"/>
    </source>
</evidence>
<accession>A0A9J6AS89</accession>